<dbReference type="Proteomes" id="UP000236291">
    <property type="component" value="Unassembled WGS sequence"/>
</dbReference>
<evidence type="ECO:0000259" key="10">
    <source>
        <dbReference type="Pfam" id="PF01529"/>
    </source>
</evidence>
<evidence type="ECO:0000256" key="8">
    <source>
        <dbReference type="RuleBase" id="RU079119"/>
    </source>
</evidence>
<dbReference type="GO" id="GO:0005783">
    <property type="term" value="C:endoplasmic reticulum"/>
    <property type="evidence" value="ECO:0007669"/>
    <property type="project" value="TreeGrafter"/>
</dbReference>
<dbReference type="InterPro" id="IPR001594">
    <property type="entry name" value="Palmitoyltrfase_DHHC"/>
</dbReference>
<feature type="transmembrane region" description="Helical" evidence="8">
    <location>
        <begin position="53"/>
        <end position="72"/>
    </location>
</feature>
<accession>A0A2K3MSV6</accession>
<comment type="caution">
    <text evidence="11">The sequence shown here is derived from an EMBL/GenBank/DDBJ whole genome shotgun (WGS) entry which is preliminary data.</text>
</comment>
<organism evidence="11 12">
    <name type="scientific">Trifolium pratense</name>
    <name type="common">Red clover</name>
    <dbReference type="NCBI Taxonomy" id="57577"/>
    <lineage>
        <taxon>Eukaryota</taxon>
        <taxon>Viridiplantae</taxon>
        <taxon>Streptophyta</taxon>
        <taxon>Embryophyta</taxon>
        <taxon>Tracheophyta</taxon>
        <taxon>Spermatophyta</taxon>
        <taxon>Magnoliopsida</taxon>
        <taxon>eudicotyledons</taxon>
        <taxon>Gunneridae</taxon>
        <taxon>Pentapetalae</taxon>
        <taxon>rosids</taxon>
        <taxon>fabids</taxon>
        <taxon>Fabales</taxon>
        <taxon>Fabaceae</taxon>
        <taxon>Papilionoideae</taxon>
        <taxon>50 kb inversion clade</taxon>
        <taxon>NPAAA clade</taxon>
        <taxon>Hologalegina</taxon>
        <taxon>IRL clade</taxon>
        <taxon>Trifolieae</taxon>
        <taxon>Trifolium</taxon>
    </lineage>
</organism>
<evidence type="ECO:0000256" key="2">
    <source>
        <dbReference type="ARBA" id="ARBA00008574"/>
    </source>
</evidence>
<comment type="domain">
    <text evidence="8">The DHHC domain is required for palmitoyltransferase activity.</text>
</comment>
<dbReference type="PANTHER" id="PTHR22883:SF130">
    <property type="entry name" value="S-ACYLTRANSFERASE"/>
    <property type="match status" value="1"/>
</dbReference>
<evidence type="ECO:0000256" key="1">
    <source>
        <dbReference type="ARBA" id="ARBA00004127"/>
    </source>
</evidence>
<reference evidence="11 12" key="1">
    <citation type="journal article" date="2014" name="Am. J. Bot.">
        <title>Genome assembly and annotation for red clover (Trifolium pratense; Fabaceae).</title>
        <authorList>
            <person name="Istvanek J."/>
            <person name="Jaros M."/>
            <person name="Krenek A."/>
            <person name="Repkova J."/>
        </authorList>
    </citation>
    <scope>NUCLEOTIDE SEQUENCE [LARGE SCALE GENOMIC DNA]</scope>
    <source>
        <strain evidence="12">cv. Tatra</strain>
        <tissue evidence="11">Young leaves</tissue>
    </source>
</reference>
<evidence type="ECO:0000256" key="7">
    <source>
        <dbReference type="ARBA" id="ARBA00023315"/>
    </source>
</evidence>
<keyword evidence="3 8" id="KW-0808">Transferase</keyword>
<evidence type="ECO:0000256" key="9">
    <source>
        <dbReference type="SAM" id="MobiDB-lite"/>
    </source>
</evidence>
<dbReference type="EMBL" id="ASHM01011909">
    <property type="protein sequence ID" value="PNX93857.1"/>
    <property type="molecule type" value="Genomic_DNA"/>
</dbReference>
<feature type="region of interest" description="Disordered" evidence="9">
    <location>
        <begin position="323"/>
        <end position="351"/>
    </location>
</feature>
<comment type="similarity">
    <text evidence="2 8">Belongs to the DHHC palmitoyltransferase family.</text>
</comment>
<sequence>MHPPAPATANSNGGTAAVNTLNPALIRTYRSWKGNNVFFLQGRIIFGPDVKSIFSTLFLVIAPVAVFCAFVARKLLDDFPHHSGYSILIIVIVHTIFVLIALVLTSGRDPGIVPRNSYPPVPDEYDGSVSISSDQNLPPQLPRSKEVIINGIAVKVKYCDTCMLYRPPRCSHCSICDNCVERFDHHCPWVGQCIGLSTYENFRYRYDRQVNPYNKGVVENFKEIFFSSIPPSKNNFRSKVPIPKESTESSRRRGVDTLTMPVYNEGDQVEKDYKGEEYGKGSELSDTSVDLSNMLDTESGQRQVASFLRQSLWERSSRKWEVTPEVLDEIHEDGESKQIPGDSSKEPGDNL</sequence>
<feature type="domain" description="Palmitoyltransferase DHHC" evidence="10">
    <location>
        <begin position="157"/>
        <end position="202"/>
    </location>
</feature>
<dbReference type="GO" id="GO:0006612">
    <property type="term" value="P:protein targeting to membrane"/>
    <property type="evidence" value="ECO:0007669"/>
    <property type="project" value="TreeGrafter"/>
</dbReference>
<proteinExistence type="inferred from homology"/>
<evidence type="ECO:0000256" key="6">
    <source>
        <dbReference type="ARBA" id="ARBA00023136"/>
    </source>
</evidence>
<comment type="catalytic activity">
    <reaction evidence="8">
        <text>L-cysteinyl-[protein] + hexadecanoyl-CoA = S-hexadecanoyl-L-cysteinyl-[protein] + CoA</text>
        <dbReference type="Rhea" id="RHEA:36683"/>
        <dbReference type="Rhea" id="RHEA-COMP:10131"/>
        <dbReference type="Rhea" id="RHEA-COMP:11032"/>
        <dbReference type="ChEBI" id="CHEBI:29950"/>
        <dbReference type="ChEBI" id="CHEBI:57287"/>
        <dbReference type="ChEBI" id="CHEBI:57379"/>
        <dbReference type="ChEBI" id="CHEBI:74151"/>
        <dbReference type="EC" id="2.3.1.225"/>
    </reaction>
</comment>
<evidence type="ECO:0000256" key="4">
    <source>
        <dbReference type="ARBA" id="ARBA00022692"/>
    </source>
</evidence>
<dbReference type="InterPro" id="IPR039859">
    <property type="entry name" value="PFA4/ZDH16/20/ERF2-like"/>
</dbReference>
<name>A0A2K3MSV6_TRIPR</name>
<dbReference type="AlphaFoldDB" id="A0A2K3MSV6"/>
<protein>
    <recommendedName>
        <fullName evidence="8">S-acyltransferase</fullName>
        <ecNumber evidence="8">2.3.1.225</ecNumber>
    </recommendedName>
    <alternativeName>
        <fullName evidence="8">Palmitoyltransferase</fullName>
    </alternativeName>
</protein>
<dbReference type="STRING" id="57577.A0A2K3MSV6"/>
<evidence type="ECO:0000313" key="12">
    <source>
        <dbReference type="Proteomes" id="UP000236291"/>
    </source>
</evidence>
<dbReference type="GO" id="GO:0019706">
    <property type="term" value="F:protein-cysteine S-palmitoyltransferase activity"/>
    <property type="evidence" value="ECO:0007669"/>
    <property type="project" value="UniProtKB-EC"/>
</dbReference>
<gene>
    <name evidence="11" type="ORF">L195_g017019</name>
</gene>
<comment type="subcellular location">
    <subcellularLocation>
        <location evidence="1">Endomembrane system</location>
        <topology evidence="1">Multi-pass membrane protein</topology>
    </subcellularLocation>
</comment>
<keyword evidence="5 8" id="KW-1133">Transmembrane helix</keyword>
<dbReference type="EC" id="2.3.1.225" evidence="8"/>
<reference evidence="11 12" key="2">
    <citation type="journal article" date="2017" name="Front. Plant Sci.">
        <title>Gene Classification and Mining of Molecular Markers Useful in Red Clover (Trifolium pratense) Breeding.</title>
        <authorList>
            <person name="Istvanek J."/>
            <person name="Dluhosova J."/>
            <person name="Dluhos P."/>
            <person name="Patkova L."/>
            <person name="Nedelnik J."/>
            <person name="Repkova J."/>
        </authorList>
    </citation>
    <scope>NUCLEOTIDE SEQUENCE [LARGE SCALE GENOMIC DNA]</scope>
    <source>
        <strain evidence="12">cv. Tatra</strain>
        <tissue evidence="11">Young leaves</tissue>
    </source>
</reference>
<dbReference type="GO" id="GO:0005794">
    <property type="term" value="C:Golgi apparatus"/>
    <property type="evidence" value="ECO:0007669"/>
    <property type="project" value="TreeGrafter"/>
</dbReference>
<dbReference type="Pfam" id="PF01529">
    <property type="entry name" value="DHHC"/>
    <property type="match status" value="1"/>
</dbReference>
<dbReference type="ExpressionAtlas" id="A0A2K3MSV6">
    <property type="expression patterns" value="baseline"/>
</dbReference>
<keyword evidence="6 8" id="KW-0472">Membrane</keyword>
<keyword evidence="7 8" id="KW-0012">Acyltransferase</keyword>
<dbReference type="PROSITE" id="PS50216">
    <property type="entry name" value="DHHC"/>
    <property type="match status" value="1"/>
</dbReference>
<dbReference type="PANTHER" id="PTHR22883">
    <property type="entry name" value="ZINC FINGER DHHC DOMAIN CONTAINING PROTEIN"/>
    <property type="match status" value="1"/>
</dbReference>
<keyword evidence="4 8" id="KW-0812">Transmembrane</keyword>
<evidence type="ECO:0000256" key="5">
    <source>
        <dbReference type="ARBA" id="ARBA00022989"/>
    </source>
</evidence>
<feature type="transmembrane region" description="Helical" evidence="8">
    <location>
        <begin position="84"/>
        <end position="105"/>
    </location>
</feature>
<evidence type="ECO:0000256" key="3">
    <source>
        <dbReference type="ARBA" id="ARBA00022679"/>
    </source>
</evidence>
<evidence type="ECO:0000313" key="11">
    <source>
        <dbReference type="EMBL" id="PNX93857.1"/>
    </source>
</evidence>